<reference evidence="5 6" key="1">
    <citation type="submission" date="2020-12" db="EMBL/GenBank/DDBJ databases">
        <title>Geomonas sp. Red259, isolated from paddy soil.</title>
        <authorList>
            <person name="Xu Z."/>
            <person name="Zhang Z."/>
            <person name="Masuda Y."/>
            <person name="Itoh H."/>
            <person name="Senoo K."/>
        </authorList>
    </citation>
    <scope>NUCLEOTIDE SEQUENCE [LARGE SCALE GENOMIC DNA]</scope>
    <source>
        <strain evidence="5 6">Red259</strain>
    </source>
</reference>
<dbReference type="Gene3D" id="2.60.40.2960">
    <property type="match status" value="1"/>
</dbReference>
<evidence type="ECO:0000259" key="4">
    <source>
        <dbReference type="Pfam" id="PF13600"/>
    </source>
</evidence>
<dbReference type="PANTHER" id="PTHR31005:SF8">
    <property type="entry name" value="DUF4139 DOMAIN-CONTAINING PROTEIN"/>
    <property type="match status" value="1"/>
</dbReference>
<evidence type="ECO:0000256" key="1">
    <source>
        <dbReference type="SAM" id="Coils"/>
    </source>
</evidence>
<dbReference type="PANTHER" id="PTHR31005">
    <property type="entry name" value="DUF4139 DOMAIN-CONTAINING PROTEIN"/>
    <property type="match status" value="1"/>
</dbReference>
<dbReference type="RefSeq" id="WP_199393674.1">
    <property type="nucleotide sequence ID" value="NZ_JAEMHK010000002.1"/>
</dbReference>
<gene>
    <name evidence="5" type="ORF">JFN90_03280</name>
</gene>
<evidence type="ECO:0000313" key="5">
    <source>
        <dbReference type="EMBL" id="MBJ6799155.1"/>
    </source>
</evidence>
<dbReference type="Pfam" id="PF13598">
    <property type="entry name" value="DUF4139"/>
    <property type="match status" value="1"/>
</dbReference>
<dbReference type="InterPro" id="IPR011935">
    <property type="entry name" value="CHP02231"/>
</dbReference>
<protein>
    <submittedName>
        <fullName evidence="5">Mucoidy inhibitor MuiA family protein</fullName>
    </submittedName>
</protein>
<evidence type="ECO:0000259" key="3">
    <source>
        <dbReference type="Pfam" id="PF13598"/>
    </source>
</evidence>
<feature type="chain" id="PRO_5045642660" evidence="2">
    <location>
        <begin position="22"/>
        <end position="554"/>
    </location>
</feature>
<organism evidence="5 6">
    <name type="scientific">Geomonas propionica</name>
    <dbReference type="NCBI Taxonomy" id="2798582"/>
    <lineage>
        <taxon>Bacteria</taxon>
        <taxon>Pseudomonadati</taxon>
        <taxon>Thermodesulfobacteriota</taxon>
        <taxon>Desulfuromonadia</taxon>
        <taxon>Geobacterales</taxon>
        <taxon>Geobacteraceae</taxon>
        <taxon>Geomonas</taxon>
    </lineage>
</organism>
<evidence type="ECO:0000256" key="2">
    <source>
        <dbReference type="SAM" id="SignalP"/>
    </source>
</evidence>
<feature type="domain" description="DUF4139" evidence="3">
    <location>
        <begin position="227"/>
        <end position="546"/>
    </location>
</feature>
<feature type="coiled-coil region" evidence="1">
    <location>
        <begin position="97"/>
        <end position="131"/>
    </location>
</feature>
<dbReference type="EMBL" id="JAEMHK010000002">
    <property type="protein sequence ID" value="MBJ6799155.1"/>
    <property type="molecule type" value="Genomic_DNA"/>
</dbReference>
<dbReference type="Pfam" id="PF13600">
    <property type="entry name" value="DUF4140"/>
    <property type="match status" value="1"/>
</dbReference>
<sequence>MKMRMLPLSLLLLLSSSLALAAETTTLTAPSRITAVTVYSDTAQVTRQASVALKAGTNLVTLENLPQLMAEESLRAEGKGTGRARIAGISVKNVFLDRSKDQRVRELEDEIAKLNRKVEAIEARRKALAAQRAFVDSIRVGWGERISKELSTGKPTSAELAEAVRFVGDNTGKIEEELYGAEAAKKPLLEQIAALRKELEQYRAQPQKEVRAVQVAIEAERDMKFDLDLSYLVAQASWAPSYDVRLAPDGKNALLTYRAQVWQKTGENWPQVKATLSTASPASGGGAPELTPWRVSFYEPPRPMPYLSRSKMSVGAAAPAAPPPPEATFERAPAEDRMEPAGFVPAEIAQGQTSVQFQVAQPLDVPTDGTRAVSVIASETVPVAAEYVTVPKLSPRVYLKSTVVNRTPFPLLAGEANIFNDATFVGKSHLKTVASGEEFDLYFGSDDQVKVKREVARIKKKGGIIGDSSVTYHVTMELENFKQRTVTVSLKNQQPLPGNAEIKVAVEDAAPKPTETKEDGTLVWKVELAPSEKKKVSYDLVLEYPKGRELVGLE</sequence>
<evidence type="ECO:0000313" key="6">
    <source>
        <dbReference type="Proteomes" id="UP000641025"/>
    </source>
</evidence>
<feature type="domain" description="DUF4140" evidence="4">
    <location>
        <begin position="36"/>
        <end position="134"/>
    </location>
</feature>
<feature type="signal peptide" evidence="2">
    <location>
        <begin position="1"/>
        <end position="21"/>
    </location>
</feature>
<accession>A0ABS0YME5</accession>
<comment type="caution">
    <text evidence="5">The sequence shown here is derived from an EMBL/GenBank/DDBJ whole genome shotgun (WGS) entry which is preliminary data.</text>
</comment>
<dbReference type="Proteomes" id="UP000641025">
    <property type="component" value="Unassembled WGS sequence"/>
</dbReference>
<dbReference type="NCBIfam" id="TIGR02231">
    <property type="entry name" value="mucoidy inhibitor MuiA family protein"/>
    <property type="match status" value="1"/>
</dbReference>
<keyword evidence="1" id="KW-0175">Coiled coil</keyword>
<keyword evidence="6" id="KW-1185">Reference proteome</keyword>
<keyword evidence="2" id="KW-0732">Signal</keyword>
<dbReference type="InterPro" id="IPR025554">
    <property type="entry name" value="DUF4140"/>
</dbReference>
<proteinExistence type="predicted"/>
<dbReference type="InterPro" id="IPR037291">
    <property type="entry name" value="DUF4139"/>
</dbReference>
<name>A0ABS0YME5_9BACT</name>